<dbReference type="AlphaFoldDB" id="A0A640TAF1"/>
<dbReference type="Proteomes" id="UP000429552">
    <property type="component" value="Unassembled WGS sequence"/>
</dbReference>
<evidence type="ECO:0000313" key="4">
    <source>
        <dbReference type="Proteomes" id="UP000429552"/>
    </source>
</evidence>
<dbReference type="GO" id="GO:0008999">
    <property type="term" value="F:protein-N-terminal-alanine acetyltransferase activity"/>
    <property type="evidence" value="ECO:0007669"/>
    <property type="project" value="TreeGrafter"/>
</dbReference>
<name>A0A640TAF1_STRNI</name>
<dbReference type="Gene3D" id="3.40.630.30">
    <property type="match status" value="1"/>
</dbReference>
<proteinExistence type="predicted"/>
<dbReference type="GO" id="GO:1990189">
    <property type="term" value="F:protein N-terminal-serine acetyltransferase activity"/>
    <property type="evidence" value="ECO:0007669"/>
    <property type="project" value="TreeGrafter"/>
</dbReference>
<accession>A0A640TAF1</accession>
<reference evidence="2 4" key="1">
    <citation type="submission" date="2019-12" db="EMBL/GenBank/DDBJ databases">
        <title>Whole genome shotgun sequence of Streptomyces libani subsp. libani NBRC 13452.</title>
        <authorList>
            <person name="Ichikawa N."/>
            <person name="Kimura A."/>
            <person name="Kitahashi Y."/>
            <person name="Komaki H."/>
            <person name="Tamura T."/>
        </authorList>
    </citation>
    <scope>NUCLEOTIDE SEQUENCE [LARGE SCALE GENOMIC DNA]</scope>
    <source>
        <strain evidence="2 4">NBRC 13452</strain>
    </source>
</reference>
<dbReference type="GO" id="GO:0005737">
    <property type="term" value="C:cytoplasm"/>
    <property type="evidence" value="ECO:0007669"/>
    <property type="project" value="TreeGrafter"/>
</dbReference>
<dbReference type="InterPro" id="IPR000182">
    <property type="entry name" value="GNAT_dom"/>
</dbReference>
<reference evidence="3 5" key="2">
    <citation type="submission" date="2022-12" db="EMBL/GenBank/DDBJ databases">
        <authorList>
            <person name="Ruckert C."/>
            <person name="Busche T."/>
            <person name="Kalinowski J."/>
            <person name="Wittmann C."/>
        </authorList>
    </citation>
    <scope>NUCLEOTIDE SEQUENCE [LARGE SCALE GENOMIC DNA]</scope>
    <source>
        <strain evidence="3 5">DSM 40276</strain>
    </source>
</reference>
<dbReference type="InterPro" id="IPR051908">
    <property type="entry name" value="Ribosomal_N-acetyltransferase"/>
</dbReference>
<dbReference type="Pfam" id="PF13302">
    <property type="entry name" value="Acetyltransf_3"/>
    <property type="match status" value="1"/>
</dbReference>
<dbReference type="EMBL" id="BLIP01000001">
    <property type="protein sequence ID" value="GFE19982.1"/>
    <property type="molecule type" value="Genomic_DNA"/>
</dbReference>
<gene>
    <name evidence="2" type="ORF">Sliba_04350</name>
    <name evidence="3" type="ORF">STRNI_000652</name>
</gene>
<organism evidence="2 4">
    <name type="scientific">Streptomyces nigrescens</name>
    <dbReference type="NCBI Taxonomy" id="1920"/>
    <lineage>
        <taxon>Bacteria</taxon>
        <taxon>Bacillati</taxon>
        <taxon>Actinomycetota</taxon>
        <taxon>Actinomycetes</taxon>
        <taxon>Kitasatosporales</taxon>
        <taxon>Streptomycetaceae</taxon>
        <taxon>Streptomyces</taxon>
    </lineage>
</organism>
<evidence type="ECO:0000313" key="5">
    <source>
        <dbReference type="Proteomes" id="UP001210169"/>
    </source>
</evidence>
<evidence type="ECO:0000259" key="1">
    <source>
        <dbReference type="PROSITE" id="PS51186"/>
    </source>
</evidence>
<dbReference type="InterPro" id="IPR016181">
    <property type="entry name" value="Acyl_CoA_acyltransferase"/>
</dbReference>
<dbReference type="EMBL" id="CP114203">
    <property type="protein sequence ID" value="WAU02598.1"/>
    <property type="molecule type" value="Genomic_DNA"/>
</dbReference>
<dbReference type="RefSeq" id="WP_159483940.1">
    <property type="nucleotide sequence ID" value="NZ_BLIP01000001.1"/>
</dbReference>
<keyword evidence="5" id="KW-1185">Reference proteome</keyword>
<keyword evidence="2" id="KW-0808">Transferase</keyword>
<dbReference type="GeneID" id="301329855"/>
<dbReference type="SUPFAM" id="SSF55729">
    <property type="entry name" value="Acyl-CoA N-acyltransferases (Nat)"/>
    <property type="match status" value="1"/>
</dbReference>
<evidence type="ECO:0000313" key="2">
    <source>
        <dbReference type="EMBL" id="GFE19982.1"/>
    </source>
</evidence>
<dbReference type="PANTHER" id="PTHR43441">
    <property type="entry name" value="RIBOSOMAL-PROTEIN-SERINE ACETYLTRANSFERASE"/>
    <property type="match status" value="1"/>
</dbReference>
<feature type="domain" description="N-acetyltransferase" evidence="1">
    <location>
        <begin position="28"/>
        <end position="187"/>
    </location>
</feature>
<dbReference type="Proteomes" id="UP001210169">
    <property type="component" value="Chromosome"/>
</dbReference>
<protein>
    <submittedName>
        <fullName evidence="2 3">Acetyltransferase</fullName>
    </submittedName>
</protein>
<dbReference type="PANTHER" id="PTHR43441:SF10">
    <property type="entry name" value="ACETYLTRANSFERASE"/>
    <property type="match status" value="1"/>
</dbReference>
<sequence>MPYLVPPCIPPGSLAALDQPSVPVKGGLLLRPWRQTDAAALAAAFTDPGIQRWHVRRIDSEEEARGWITRCQERWQAETGVQWAVVPGDGGDLLGRASLRSVHLAEGRAECAYWTVPAARGSGVAVRAVSAMTHWAFEEMGFHRLELAHSVANHASCRVAAKAGFAREGTRRSAHLHIDGWHDMHLHARIREDRPAAV</sequence>
<evidence type="ECO:0000313" key="3">
    <source>
        <dbReference type="EMBL" id="WAU02598.1"/>
    </source>
</evidence>
<dbReference type="PROSITE" id="PS51186">
    <property type="entry name" value="GNAT"/>
    <property type="match status" value="1"/>
</dbReference>